<sequence length="175" mass="20479">MERCEGSMLASLISKDWKERNSPEPILIDCSGRLFEYVLEYLRTNEVYLPTLVDRTALEKEFSFYGIEVDMKNVHERNGRKYIEEIAPRIASAQKDLDLLTVERLAIETAAFVELKYVQSRPYQISLPDEVDDSALLQKYPEFFRERLLDRGLLFQSIGVDRNKSWYIKVQSVDT</sequence>
<evidence type="ECO:0000313" key="3">
    <source>
        <dbReference type="Proteomes" id="UP000198406"/>
    </source>
</evidence>
<dbReference type="Pfam" id="PF02214">
    <property type="entry name" value="BTB_2"/>
    <property type="match status" value="1"/>
</dbReference>
<keyword evidence="3" id="KW-1185">Reference proteome</keyword>
<organism evidence="2 3">
    <name type="scientific">Fistulifera solaris</name>
    <name type="common">Oleaginous diatom</name>
    <dbReference type="NCBI Taxonomy" id="1519565"/>
    <lineage>
        <taxon>Eukaryota</taxon>
        <taxon>Sar</taxon>
        <taxon>Stramenopiles</taxon>
        <taxon>Ochrophyta</taxon>
        <taxon>Bacillariophyta</taxon>
        <taxon>Bacillariophyceae</taxon>
        <taxon>Bacillariophycidae</taxon>
        <taxon>Naviculales</taxon>
        <taxon>Naviculaceae</taxon>
        <taxon>Fistulifera</taxon>
    </lineage>
</organism>
<dbReference type="Proteomes" id="UP000198406">
    <property type="component" value="Unassembled WGS sequence"/>
</dbReference>
<dbReference type="OrthoDB" id="45549at2759"/>
<dbReference type="Gene3D" id="3.30.710.10">
    <property type="entry name" value="Potassium Channel Kv1.1, Chain A"/>
    <property type="match status" value="1"/>
</dbReference>
<reference evidence="2 3" key="1">
    <citation type="journal article" date="2015" name="Plant Cell">
        <title>Oil accumulation by the oleaginous diatom Fistulifera solaris as revealed by the genome and transcriptome.</title>
        <authorList>
            <person name="Tanaka T."/>
            <person name="Maeda Y."/>
            <person name="Veluchamy A."/>
            <person name="Tanaka M."/>
            <person name="Abida H."/>
            <person name="Marechal E."/>
            <person name="Bowler C."/>
            <person name="Muto M."/>
            <person name="Sunaga Y."/>
            <person name="Tanaka M."/>
            <person name="Yoshino T."/>
            <person name="Taniguchi T."/>
            <person name="Fukuda Y."/>
            <person name="Nemoto M."/>
            <person name="Matsumoto M."/>
            <person name="Wong P.S."/>
            <person name="Aburatani S."/>
            <person name="Fujibuchi W."/>
        </authorList>
    </citation>
    <scope>NUCLEOTIDE SEQUENCE [LARGE SCALE GENOMIC DNA]</scope>
    <source>
        <strain evidence="2 3">JPCC DA0580</strain>
    </source>
</reference>
<evidence type="ECO:0000259" key="1">
    <source>
        <dbReference type="Pfam" id="PF02214"/>
    </source>
</evidence>
<protein>
    <recommendedName>
        <fullName evidence="1">Potassium channel tetramerisation-type BTB domain-containing protein</fullName>
    </recommendedName>
</protein>
<accession>A0A1Z5K882</accession>
<dbReference type="GO" id="GO:0051260">
    <property type="term" value="P:protein homooligomerization"/>
    <property type="evidence" value="ECO:0007669"/>
    <property type="project" value="InterPro"/>
</dbReference>
<gene>
    <name evidence="2" type="ORF">FisN_14Hu048</name>
</gene>
<name>A0A1Z5K882_FISSO</name>
<dbReference type="InterPro" id="IPR011333">
    <property type="entry name" value="SKP1/BTB/POZ_sf"/>
</dbReference>
<dbReference type="EMBL" id="BDSP01000184">
    <property type="protein sequence ID" value="GAX22434.1"/>
    <property type="molecule type" value="Genomic_DNA"/>
</dbReference>
<proteinExistence type="predicted"/>
<dbReference type="AlphaFoldDB" id="A0A1Z5K882"/>
<dbReference type="InterPro" id="IPR003131">
    <property type="entry name" value="T1-type_BTB"/>
</dbReference>
<dbReference type="SUPFAM" id="SSF54695">
    <property type="entry name" value="POZ domain"/>
    <property type="match status" value="1"/>
</dbReference>
<evidence type="ECO:0000313" key="2">
    <source>
        <dbReference type="EMBL" id="GAX22434.1"/>
    </source>
</evidence>
<comment type="caution">
    <text evidence="2">The sequence shown here is derived from an EMBL/GenBank/DDBJ whole genome shotgun (WGS) entry which is preliminary data.</text>
</comment>
<dbReference type="InParanoid" id="A0A1Z5K882"/>
<feature type="domain" description="Potassium channel tetramerisation-type BTB" evidence="1">
    <location>
        <begin position="3"/>
        <end position="70"/>
    </location>
</feature>